<sequence>MGKSFIASFHNPLSHLGVRGEHGVHASAEVLYTPLPPASKRRCGSSSSVPQTQCEDDTIPNISVDHTPNPSMEYLLPPYLGRFDSSTTIRWYTAAAVSMDCQYISQALDDDALCGCTRED</sequence>
<evidence type="ECO:0000313" key="2">
    <source>
        <dbReference type="EMBL" id="KAG2246783.1"/>
    </source>
</evidence>
<feature type="region of interest" description="Disordered" evidence="1">
    <location>
        <begin position="37"/>
        <end position="67"/>
    </location>
</feature>
<dbReference type="AlphaFoldDB" id="A0A8X7P9K3"/>
<dbReference type="EMBL" id="JAAMPC010000017">
    <property type="protein sequence ID" value="KAG2246783.1"/>
    <property type="molecule type" value="Genomic_DNA"/>
</dbReference>
<keyword evidence="3" id="KW-1185">Reference proteome</keyword>
<name>A0A8X7P9K3_BRACI</name>
<feature type="compositionally biased region" description="Polar residues" evidence="1">
    <location>
        <begin position="44"/>
        <end position="53"/>
    </location>
</feature>
<evidence type="ECO:0000313" key="3">
    <source>
        <dbReference type="Proteomes" id="UP000886595"/>
    </source>
</evidence>
<evidence type="ECO:0000256" key="1">
    <source>
        <dbReference type="SAM" id="MobiDB-lite"/>
    </source>
</evidence>
<gene>
    <name evidence="2" type="ORF">Bca52824_086411</name>
</gene>
<reference evidence="2 3" key="1">
    <citation type="submission" date="2020-02" db="EMBL/GenBank/DDBJ databases">
        <authorList>
            <person name="Ma Q."/>
            <person name="Huang Y."/>
            <person name="Song X."/>
            <person name="Pei D."/>
        </authorList>
    </citation>
    <scope>NUCLEOTIDE SEQUENCE [LARGE SCALE GENOMIC DNA]</scope>
    <source>
        <strain evidence="2">Sxm20200214</strain>
        <tissue evidence="2">Leaf</tissue>
    </source>
</reference>
<organism evidence="2 3">
    <name type="scientific">Brassica carinata</name>
    <name type="common">Ethiopian mustard</name>
    <name type="synonym">Abyssinian cabbage</name>
    <dbReference type="NCBI Taxonomy" id="52824"/>
    <lineage>
        <taxon>Eukaryota</taxon>
        <taxon>Viridiplantae</taxon>
        <taxon>Streptophyta</taxon>
        <taxon>Embryophyta</taxon>
        <taxon>Tracheophyta</taxon>
        <taxon>Spermatophyta</taxon>
        <taxon>Magnoliopsida</taxon>
        <taxon>eudicotyledons</taxon>
        <taxon>Gunneridae</taxon>
        <taxon>Pentapetalae</taxon>
        <taxon>rosids</taxon>
        <taxon>malvids</taxon>
        <taxon>Brassicales</taxon>
        <taxon>Brassicaceae</taxon>
        <taxon>Brassiceae</taxon>
        <taxon>Brassica</taxon>
    </lineage>
</organism>
<dbReference type="OrthoDB" id="1094935at2759"/>
<dbReference type="Proteomes" id="UP000886595">
    <property type="component" value="Unassembled WGS sequence"/>
</dbReference>
<protein>
    <submittedName>
        <fullName evidence="2">Uncharacterized protein</fullName>
    </submittedName>
</protein>
<proteinExistence type="predicted"/>
<accession>A0A8X7P9K3</accession>
<comment type="caution">
    <text evidence="2">The sequence shown here is derived from an EMBL/GenBank/DDBJ whole genome shotgun (WGS) entry which is preliminary data.</text>
</comment>